<feature type="chain" id="PRO_5014475265" evidence="1">
    <location>
        <begin position="18"/>
        <end position="111"/>
    </location>
</feature>
<name>A0A2K5XWK5_MANLE</name>
<keyword evidence="1" id="KW-0732">Signal</keyword>
<proteinExistence type="predicted"/>
<evidence type="ECO:0000313" key="2">
    <source>
        <dbReference type="Ensembl" id="ENSMLEP00000007702.1"/>
    </source>
</evidence>
<dbReference type="Proteomes" id="UP000233140">
    <property type="component" value="Unassembled WGS sequence"/>
</dbReference>
<evidence type="ECO:0000313" key="3">
    <source>
        <dbReference type="Proteomes" id="UP000233140"/>
    </source>
</evidence>
<organism evidence="2 3">
    <name type="scientific">Mandrillus leucophaeus</name>
    <name type="common">Drill</name>
    <name type="synonym">Papio leucophaeus</name>
    <dbReference type="NCBI Taxonomy" id="9568"/>
    <lineage>
        <taxon>Eukaryota</taxon>
        <taxon>Metazoa</taxon>
        <taxon>Chordata</taxon>
        <taxon>Craniata</taxon>
        <taxon>Vertebrata</taxon>
        <taxon>Euteleostomi</taxon>
        <taxon>Mammalia</taxon>
        <taxon>Eutheria</taxon>
        <taxon>Euarchontoglires</taxon>
        <taxon>Primates</taxon>
        <taxon>Haplorrhini</taxon>
        <taxon>Catarrhini</taxon>
        <taxon>Cercopithecidae</taxon>
        <taxon>Cercopithecinae</taxon>
        <taxon>Mandrillus</taxon>
    </lineage>
</organism>
<protein>
    <submittedName>
        <fullName evidence="2">Uncharacterized protein</fullName>
    </submittedName>
</protein>
<evidence type="ECO:0000256" key="1">
    <source>
        <dbReference type="SAM" id="SignalP"/>
    </source>
</evidence>
<reference evidence="2" key="1">
    <citation type="submission" date="2025-08" db="UniProtKB">
        <authorList>
            <consortium name="Ensembl"/>
        </authorList>
    </citation>
    <scope>IDENTIFICATION</scope>
</reference>
<dbReference type="GeneTree" id="ENSGT00960000187410"/>
<reference evidence="2" key="2">
    <citation type="submission" date="2025-09" db="UniProtKB">
        <authorList>
            <consortium name="Ensembl"/>
        </authorList>
    </citation>
    <scope>IDENTIFICATION</scope>
</reference>
<dbReference type="AlphaFoldDB" id="A0A2K5XWK5"/>
<accession>A0A2K5XWK5</accession>
<dbReference type="Ensembl" id="ENSMLET00000031044.1">
    <property type="protein sequence ID" value="ENSMLEP00000007702.1"/>
    <property type="gene ID" value="ENSMLEG00000027960.1"/>
</dbReference>
<keyword evidence="3" id="KW-1185">Reference proteome</keyword>
<dbReference type="OMA" id="FICFLEC"/>
<sequence length="111" mass="12986">MLCIQFLPFICFLECHLLHKITLCLRTIIKGFLTSLPNSAFQRPQMQVFLDWRVGKTPELMLSQVILFCIYVHTFSLNFRCLLVKLPLPGYREPQIISTHIIFIELTLCQS</sequence>
<feature type="signal peptide" evidence="1">
    <location>
        <begin position="1"/>
        <end position="17"/>
    </location>
</feature>